<reference evidence="2" key="1">
    <citation type="journal article" date="2018" name="Nat. Microbiol.">
        <title>Leveraging single-cell genomics to expand the fungal tree of life.</title>
        <authorList>
            <person name="Ahrendt S.R."/>
            <person name="Quandt C.A."/>
            <person name="Ciobanu D."/>
            <person name="Clum A."/>
            <person name="Salamov A."/>
            <person name="Andreopoulos B."/>
            <person name="Cheng J.F."/>
            <person name="Woyke T."/>
            <person name="Pelin A."/>
            <person name="Henrissat B."/>
            <person name="Reynolds N.K."/>
            <person name="Benny G.L."/>
            <person name="Smith M.E."/>
            <person name="James T.Y."/>
            <person name="Grigoriev I.V."/>
        </authorList>
    </citation>
    <scope>NUCLEOTIDE SEQUENCE [LARGE SCALE GENOMIC DNA]</scope>
    <source>
        <strain evidence="2">Baker2002</strain>
    </source>
</reference>
<sequence>MQAGRSKLARLQKWGDAEEDGRFDDVVFPSRKPTRDPDDILPENIDTLRLSPPRAGLSSPAFHITDPRPARLAPLDHLTELDKDDFSFGDDGLSTCTHEWLQKLFDNRKVLPGSFASLSPTRLKSPSEYDDDTDITEINDNDFEGIDDIFGKEESRVLSSTAHSYTAPNISRANITLSRRKEDLQRAAELEDREMRTRYQQKYGDTRTLTLNLRDQQQFLARQRKKLTITMDAQYIDDDPFEEGLDEFSPEILAAPRLKQRQRTQTEPVRALLGHKVSLPSLQQLFAPRDASGPKKFRSTMDLASAIQLGAVEDQHPTFNDNNRLIKKLGRMPSFHFANKASERRPERVDEGLERENRLQDMEKRKAALLEKYRELQEKQAVLRMSPTKVAGQKMRKPRARRSVGLVKNLNGKAEPASYAATGQGMQYNATTRTWEGNEHDLLRFDDEQEPACARKPSLITSRDFGLRKATRHGNMMYDAENLRWVNMDAVAEETGNGLDKLPDLVPNDIPQYALPRSTSRRALGERGASHFTQRTVLTASSGSSARSAPIGDQFYIGEKLAARFEREESKIRRKTKEWFSPHDKYNPKHTGPFNHEYFWEIRKMVMGTYEGN</sequence>
<organism evidence="1 2">
    <name type="scientific">Metschnikowia bicuspidata</name>
    <dbReference type="NCBI Taxonomy" id="27322"/>
    <lineage>
        <taxon>Eukaryota</taxon>
        <taxon>Fungi</taxon>
        <taxon>Dikarya</taxon>
        <taxon>Ascomycota</taxon>
        <taxon>Saccharomycotina</taxon>
        <taxon>Pichiomycetes</taxon>
        <taxon>Metschnikowiaceae</taxon>
        <taxon>Metschnikowia</taxon>
    </lineage>
</organism>
<dbReference type="GO" id="GO:0031578">
    <property type="term" value="P:mitotic spindle orientation checkpoint signaling"/>
    <property type="evidence" value="ECO:0007669"/>
    <property type="project" value="TreeGrafter"/>
</dbReference>
<protein>
    <submittedName>
        <fullName evidence="1">Uncharacterized protein</fullName>
    </submittedName>
</protein>
<dbReference type="AlphaFoldDB" id="A0A4P9ZJE5"/>
<evidence type="ECO:0000313" key="2">
    <source>
        <dbReference type="Proteomes" id="UP000268321"/>
    </source>
</evidence>
<keyword evidence="2" id="KW-1185">Reference proteome</keyword>
<evidence type="ECO:0000313" key="1">
    <source>
        <dbReference type="EMBL" id="RKP32511.1"/>
    </source>
</evidence>
<dbReference type="InterPro" id="IPR034586">
    <property type="entry name" value="Bfa1/Byr4"/>
</dbReference>
<dbReference type="PANTHER" id="PTHR35140:SF1">
    <property type="entry name" value="MITOTIC CHECK POINT PROTEIN BFA1"/>
    <property type="match status" value="1"/>
</dbReference>
<gene>
    <name evidence="1" type="ORF">METBISCDRAFT_25742</name>
</gene>
<proteinExistence type="predicted"/>
<dbReference type="OrthoDB" id="19159at2759"/>
<dbReference type="GO" id="GO:0005096">
    <property type="term" value="F:GTPase activator activity"/>
    <property type="evidence" value="ECO:0007669"/>
    <property type="project" value="InterPro"/>
</dbReference>
<dbReference type="Proteomes" id="UP000268321">
    <property type="component" value="Unassembled WGS sequence"/>
</dbReference>
<name>A0A4P9ZJE5_9ASCO</name>
<dbReference type="GO" id="GO:1990334">
    <property type="term" value="C:Bfa1-Bub2 complex"/>
    <property type="evidence" value="ECO:0007669"/>
    <property type="project" value="InterPro"/>
</dbReference>
<accession>A0A4P9ZJE5</accession>
<dbReference type="PANTHER" id="PTHR35140">
    <property type="entry name" value="MITOTIC CHECK POINT PROTEIN BFA1"/>
    <property type="match status" value="1"/>
</dbReference>
<dbReference type="EMBL" id="ML004431">
    <property type="protein sequence ID" value="RKP32511.1"/>
    <property type="molecule type" value="Genomic_DNA"/>
</dbReference>
<dbReference type="GO" id="GO:0044732">
    <property type="term" value="C:mitotic spindle pole body"/>
    <property type="evidence" value="ECO:0007669"/>
    <property type="project" value="TreeGrafter"/>
</dbReference>